<reference evidence="2" key="1">
    <citation type="journal article" date="2020" name="Nat. Commun.">
        <title>Large-scale genome sequencing of mycorrhizal fungi provides insights into the early evolution of symbiotic traits.</title>
        <authorList>
            <person name="Miyauchi S."/>
            <person name="Kiss E."/>
            <person name="Kuo A."/>
            <person name="Drula E."/>
            <person name="Kohler A."/>
            <person name="Sanchez-Garcia M."/>
            <person name="Morin E."/>
            <person name="Andreopoulos B."/>
            <person name="Barry K.W."/>
            <person name="Bonito G."/>
            <person name="Buee M."/>
            <person name="Carver A."/>
            <person name="Chen C."/>
            <person name="Cichocki N."/>
            <person name="Clum A."/>
            <person name="Culley D."/>
            <person name="Crous P.W."/>
            <person name="Fauchery L."/>
            <person name="Girlanda M."/>
            <person name="Hayes R.D."/>
            <person name="Keri Z."/>
            <person name="LaButti K."/>
            <person name="Lipzen A."/>
            <person name="Lombard V."/>
            <person name="Magnuson J."/>
            <person name="Maillard F."/>
            <person name="Murat C."/>
            <person name="Nolan M."/>
            <person name="Ohm R.A."/>
            <person name="Pangilinan J."/>
            <person name="Pereira M.F."/>
            <person name="Perotto S."/>
            <person name="Peter M."/>
            <person name="Pfister S."/>
            <person name="Riley R."/>
            <person name="Sitrit Y."/>
            <person name="Stielow J.B."/>
            <person name="Szollosi G."/>
            <person name="Zifcakova L."/>
            <person name="Stursova M."/>
            <person name="Spatafora J.W."/>
            <person name="Tedersoo L."/>
            <person name="Vaario L.M."/>
            <person name="Yamada A."/>
            <person name="Yan M."/>
            <person name="Wang P."/>
            <person name="Xu J."/>
            <person name="Bruns T."/>
            <person name="Baldrian P."/>
            <person name="Vilgalys R."/>
            <person name="Dunand C."/>
            <person name="Henrissat B."/>
            <person name="Grigoriev I.V."/>
            <person name="Hibbett D."/>
            <person name="Nagy L.G."/>
            <person name="Martin F.M."/>
        </authorList>
    </citation>
    <scope>NUCLEOTIDE SEQUENCE</scope>
    <source>
        <strain evidence="2">UP504</strain>
    </source>
</reference>
<keyword evidence="3" id="KW-1185">Reference proteome</keyword>
<organism evidence="2 3">
    <name type="scientific">Hydnum rufescens UP504</name>
    <dbReference type="NCBI Taxonomy" id="1448309"/>
    <lineage>
        <taxon>Eukaryota</taxon>
        <taxon>Fungi</taxon>
        <taxon>Dikarya</taxon>
        <taxon>Basidiomycota</taxon>
        <taxon>Agaricomycotina</taxon>
        <taxon>Agaricomycetes</taxon>
        <taxon>Cantharellales</taxon>
        <taxon>Hydnaceae</taxon>
        <taxon>Hydnum</taxon>
    </lineage>
</organism>
<gene>
    <name evidence="2" type="ORF">BS47DRAFT_1488311</name>
</gene>
<accession>A0A9P6DSJ5</accession>
<dbReference type="OrthoDB" id="3164835at2759"/>
<dbReference type="InterPro" id="IPR000210">
    <property type="entry name" value="BTB/POZ_dom"/>
</dbReference>
<evidence type="ECO:0000313" key="2">
    <source>
        <dbReference type="EMBL" id="KAF9508675.1"/>
    </source>
</evidence>
<feature type="domain" description="BTB" evidence="1">
    <location>
        <begin position="84"/>
        <end position="155"/>
    </location>
</feature>
<proteinExistence type="predicted"/>
<name>A0A9P6DSJ5_9AGAM</name>
<dbReference type="SMART" id="SM00225">
    <property type="entry name" value="BTB"/>
    <property type="match status" value="1"/>
</dbReference>
<dbReference type="Pfam" id="PF00651">
    <property type="entry name" value="BTB"/>
    <property type="match status" value="1"/>
</dbReference>
<dbReference type="Proteomes" id="UP000886523">
    <property type="component" value="Unassembled WGS sequence"/>
</dbReference>
<dbReference type="CDD" id="cd18186">
    <property type="entry name" value="BTB_POZ_ZBTB_KLHL-like"/>
    <property type="match status" value="1"/>
</dbReference>
<evidence type="ECO:0000313" key="3">
    <source>
        <dbReference type="Proteomes" id="UP000886523"/>
    </source>
</evidence>
<sequence length="252" mass="28141">MATTPPEFNCRSFGFGFAQLGDAFRNGNSPAIPAPSFLTPDLDVILVPSPCLNHDACCQYVFNATSCKACNPPSCSPPLSFDDGDVILRAGDAEFKVHTWLLRLSSPFFATMFSLPQPDLRKCESEIPVIQMDDDPTSLNFVLRSIYPVERPVISSITHAQELFEVAQKFDVDCALQLLRASLTQLVVVESNPLRAWAIAVRYGLKEAEDAASLRFTPYWGDYPPPELEYVSALKFLRLLAAYRKRNNARWN</sequence>
<dbReference type="EMBL" id="MU129054">
    <property type="protein sequence ID" value="KAF9508675.1"/>
    <property type="molecule type" value="Genomic_DNA"/>
</dbReference>
<evidence type="ECO:0000259" key="1">
    <source>
        <dbReference type="PROSITE" id="PS50097"/>
    </source>
</evidence>
<dbReference type="InterPro" id="IPR011333">
    <property type="entry name" value="SKP1/BTB/POZ_sf"/>
</dbReference>
<dbReference type="Gene3D" id="3.30.710.10">
    <property type="entry name" value="Potassium Channel Kv1.1, Chain A"/>
    <property type="match status" value="1"/>
</dbReference>
<dbReference type="PROSITE" id="PS50097">
    <property type="entry name" value="BTB"/>
    <property type="match status" value="1"/>
</dbReference>
<dbReference type="AlphaFoldDB" id="A0A9P6DSJ5"/>
<dbReference type="SUPFAM" id="SSF54695">
    <property type="entry name" value="POZ domain"/>
    <property type="match status" value="1"/>
</dbReference>
<comment type="caution">
    <text evidence="2">The sequence shown here is derived from an EMBL/GenBank/DDBJ whole genome shotgun (WGS) entry which is preliminary data.</text>
</comment>
<protein>
    <recommendedName>
        <fullName evidence="1">BTB domain-containing protein</fullName>
    </recommendedName>
</protein>